<dbReference type="OrthoDB" id="446290at2759"/>
<evidence type="ECO:0000256" key="1">
    <source>
        <dbReference type="ARBA" id="ARBA00004138"/>
    </source>
</evidence>
<organism evidence="7 8">
    <name type="scientific">Drosophila albomicans</name>
    <name type="common">Fruit fly</name>
    <dbReference type="NCBI Taxonomy" id="7291"/>
    <lineage>
        <taxon>Eukaryota</taxon>
        <taxon>Metazoa</taxon>
        <taxon>Ecdysozoa</taxon>
        <taxon>Arthropoda</taxon>
        <taxon>Hexapoda</taxon>
        <taxon>Insecta</taxon>
        <taxon>Pterygota</taxon>
        <taxon>Neoptera</taxon>
        <taxon>Endopterygota</taxon>
        <taxon>Diptera</taxon>
        <taxon>Brachycera</taxon>
        <taxon>Muscomorpha</taxon>
        <taxon>Ephydroidea</taxon>
        <taxon>Drosophilidae</taxon>
        <taxon>Drosophila</taxon>
    </lineage>
</organism>
<evidence type="ECO:0000313" key="7">
    <source>
        <dbReference type="Proteomes" id="UP000515160"/>
    </source>
</evidence>
<dbReference type="Proteomes" id="UP000515160">
    <property type="component" value="Chromosome 2L"/>
</dbReference>
<dbReference type="AlphaFoldDB" id="A0A6P8W210"/>
<dbReference type="Pfam" id="PF14886">
    <property type="entry name" value="FAM183"/>
    <property type="match status" value="1"/>
</dbReference>
<evidence type="ECO:0000313" key="8">
    <source>
        <dbReference type="RefSeq" id="XP_034097676.1"/>
    </source>
</evidence>
<dbReference type="GO" id="GO:0005856">
    <property type="term" value="C:cytoskeleton"/>
    <property type="evidence" value="ECO:0007669"/>
    <property type="project" value="UniProtKB-SubCell"/>
</dbReference>
<evidence type="ECO:0000256" key="5">
    <source>
        <dbReference type="ARBA" id="ARBA00023273"/>
    </source>
</evidence>
<evidence type="ECO:0000256" key="3">
    <source>
        <dbReference type="ARBA" id="ARBA00022490"/>
    </source>
</evidence>
<keyword evidence="4" id="KW-0206">Cytoskeleton</keyword>
<dbReference type="GeneID" id="117563446"/>
<comment type="similarity">
    <text evidence="6">Belongs to the CFAP144 family.</text>
</comment>
<dbReference type="GO" id="GO:0005929">
    <property type="term" value="C:cilium"/>
    <property type="evidence" value="ECO:0007669"/>
    <property type="project" value="UniProtKB-SubCell"/>
</dbReference>
<keyword evidence="7" id="KW-1185">Reference proteome</keyword>
<keyword evidence="3" id="KW-0963">Cytoplasm</keyword>
<dbReference type="RefSeq" id="XP_034097676.1">
    <property type="nucleotide sequence ID" value="XM_034241785.2"/>
</dbReference>
<protein>
    <submittedName>
        <fullName evidence="8">Uncharacterized protein LOC117563446</fullName>
    </submittedName>
</protein>
<evidence type="ECO:0000256" key="4">
    <source>
        <dbReference type="ARBA" id="ARBA00023212"/>
    </source>
</evidence>
<name>A0A6P8W210_DROAB</name>
<proteinExistence type="inferred from homology"/>
<keyword evidence="5" id="KW-0966">Cell projection</keyword>
<evidence type="ECO:0000256" key="6">
    <source>
        <dbReference type="ARBA" id="ARBA00034777"/>
    </source>
</evidence>
<dbReference type="InterPro" id="IPR029214">
    <property type="entry name" value="CFAP144"/>
</dbReference>
<comment type="subcellular location">
    <subcellularLocation>
        <location evidence="1">Cell projection</location>
        <location evidence="1">Cilium</location>
    </subcellularLocation>
    <subcellularLocation>
        <location evidence="2">Cytoplasm</location>
        <location evidence="2">Cytoskeleton</location>
    </subcellularLocation>
</comment>
<evidence type="ECO:0000256" key="2">
    <source>
        <dbReference type="ARBA" id="ARBA00004245"/>
    </source>
</evidence>
<accession>A0A6P8W210</accession>
<sequence length="150" mass="17400">MPPFCCGGRRCAADIKRRMEGNGEEDDAALQLSPITVTEAESPLTLKFYARHDWPYFNCTNEEIKRMRNKFEKDVQNSSESVNVSLTTGEKVAKYEPKHATAQPMTENQIYGWYQHRAYRYLKKDRGIFVFPREGDPLIKLIQASNWMNS</sequence>
<gene>
    <name evidence="8" type="primary">LOC117563446</name>
</gene>
<reference evidence="8" key="1">
    <citation type="submission" date="2025-08" db="UniProtKB">
        <authorList>
            <consortium name="RefSeq"/>
        </authorList>
    </citation>
    <scope>IDENTIFICATION</scope>
    <source>
        <strain evidence="8">15112-1751.03</strain>
        <tissue evidence="8">Whole Adult</tissue>
    </source>
</reference>